<dbReference type="GO" id="GO:0008017">
    <property type="term" value="F:microtubule binding"/>
    <property type="evidence" value="ECO:0007669"/>
    <property type="project" value="TreeGrafter"/>
</dbReference>
<dbReference type="InterPro" id="IPR027417">
    <property type="entry name" value="P-loop_NTPase"/>
</dbReference>
<evidence type="ECO:0000256" key="2">
    <source>
        <dbReference type="ARBA" id="ARBA00023134"/>
    </source>
</evidence>
<dbReference type="PROSITE" id="PS51718">
    <property type="entry name" value="G_DYNAMIN_2"/>
    <property type="match status" value="1"/>
</dbReference>
<dbReference type="GO" id="GO:0005739">
    <property type="term" value="C:mitochondrion"/>
    <property type="evidence" value="ECO:0007669"/>
    <property type="project" value="TreeGrafter"/>
</dbReference>
<dbReference type="PANTHER" id="PTHR11566">
    <property type="entry name" value="DYNAMIN"/>
    <property type="match status" value="1"/>
</dbReference>
<dbReference type="Gene3D" id="3.40.50.300">
    <property type="entry name" value="P-loop containing nucleotide triphosphate hydrolases"/>
    <property type="match status" value="1"/>
</dbReference>
<dbReference type="InterPro" id="IPR030381">
    <property type="entry name" value="G_DYNAMIN_dom"/>
</dbReference>
<keyword evidence="1" id="KW-0547">Nucleotide-binding</keyword>
<feature type="domain" description="GED" evidence="3">
    <location>
        <begin position="613"/>
        <end position="704"/>
    </location>
</feature>
<dbReference type="PROSITE" id="PS51388">
    <property type="entry name" value="GED"/>
    <property type="match status" value="1"/>
</dbReference>
<evidence type="ECO:0000259" key="3">
    <source>
        <dbReference type="PROSITE" id="PS51388"/>
    </source>
</evidence>
<dbReference type="InterPro" id="IPR000375">
    <property type="entry name" value="Dynamin_stalk"/>
</dbReference>
<dbReference type="GO" id="GO:0005525">
    <property type="term" value="F:GTP binding"/>
    <property type="evidence" value="ECO:0007669"/>
    <property type="project" value="InterPro"/>
</dbReference>
<dbReference type="InterPro" id="IPR022812">
    <property type="entry name" value="Dynamin"/>
</dbReference>
<dbReference type="GO" id="GO:0016020">
    <property type="term" value="C:membrane"/>
    <property type="evidence" value="ECO:0007669"/>
    <property type="project" value="TreeGrafter"/>
</dbReference>
<dbReference type="InterPro" id="IPR001401">
    <property type="entry name" value="Dynamin_GTPase"/>
</dbReference>
<dbReference type="GO" id="GO:0048312">
    <property type="term" value="P:intracellular distribution of mitochondria"/>
    <property type="evidence" value="ECO:0007669"/>
    <property type="project" value="TreeGrafter"/>
</dbReference>
<dbReference type="Proteomes" id="UP000799428">
    <property type="component" value="Unassembled WGS sequence"/>
</dbReference>
<dbReference type="PANTHER" id="PTHR11566:SF149">
    <property type="entry name" value="GTPASE, PUTATIVE (AFU_ORTHOLOGUE AFUA_6G11890)-RELATED"/>
    <property type="match status" value="1"/>
</dbReference>
<proteinExistence type="predicted"/>
<dbReference type="OrthoDB" id="415706at2759"/>
<keyword evidence="6" id="KW-1185">Reference proteome</keyword>
<dbReference type="InterPro" id="IPR045063">
    <property type="entry name" value="Dynamin_N"/>
</dbReference>
<dbReference type="GO" id="GO:0005874">
    <property type="term" value="C:microtubule"/>
    <property type="evidence" value="ECO:0007669"/>
    <property type="project" value="TreeGrafter"/>
</dbReference>
<dbReference type="Pfam" id="PF00350">
    <property type="entry name" value="Dynamin_N"/>
    <property type="match status" value="1"/>
</dbReference>
<dbReference type="Pfam" id="PF01031">
    <property type="entry name" value="Dynamin_M"/>
    <property type="match status" value="1"/>
</dbReference>
<dbReference type="InterPro" id="IPR020850">
    <property type="entry name" value="GED_dom"/>
</dbReference>
<organism evidence="5 6">
    <name type="scientific">Pleomassaria siparia CBS 279.74</name>
    <dbReference type="NCBI Taxonomy" id="1314801"/>
    <lineage>
        <taxon>Eukaryota</taxon>
        <taxon>Fungi</taxon>
        <taxon>Dikarya</taxon>
        <taxon>Ascomycota</taxon>
        <taxon>Pezizomycotina</taxon>
        <taxon>Dothideomycetes</taxon>
        <taxon>Pleosporomycetidae</taxon>
        <taxon>Pleosporales</taxon>
        <taxon>Pleomassariaceae</taxon>
        <taxon>Pleomassaria</taxon>
    </lineage>
</organism>
<evidence type="ECO:0000259" key="4">
    <source>
        <dbReference type="PROSITE" id="PS51718"/>
    </source>
</evidence>
<accession>A0A6G1K5A1</accession>
<protein>
    <submittedName>
        <fullName evidence="5">Dynamin family protein</fullName>
    </submittedName>
</protein>
<evidence type="ECO:0000313" key="6">
    <source>
        <dbReference type="Proteomes" id="UP000799428"/>
    </source>
</evidence>
<dbReference type="SMART" id="SM00053">
    <property type="entry name" value="DYNc"/>
    <property type="match status" value="1"/>
</dbReference>
<dbReference type="GO" id="GO:0003924">
    <property type="term" value="F:GTPase activity"/>
    <property type="evidence" value="ECO:0007669"/>
    <property type="project" value="InterPro"/>
</dbReference>
<feature type="domain" description="Dynamin-type G" evidence="4">
    <location>
        <begin position="41"/>
        <end position="331"/>
    </location>
</feature>
<dbReference type="GO" id="GO:0000266">
    <property type="term" value="P:mitochondrial fission"/>
    <property type="evidence" value="ECO:0007669"/>
    <property type="project" value="TreeGrafter"/>
</dbReference>
<keyword evidence="2" id="KW-0342">GTP-binding</keyword>
<dbReference type="CDD" id="cd08771">
    <property type="entry name" value="DLP_1"/>
    <property type="match status" value="1"/>
</dbReference>
<sequence>MEPTDILGGTALHQLLSDDENRLLDTIDELRSQGVGRLLGEEGLPQLIVCGDQSSGKSSVLEALTRVRFPTKSNVCTTFPTELRLRREPKSRISCRIKAAVSRTAEDKERLARFQKSFDSPEKFPELISAARECMGPSTPGNSNTHVFFEDVLEVEIVGPKLAPLTIVDLPGLFHYRSSSSGDRDIELVTNLVQSYMKKSNSIILAVVSAHNDINNQIVLRHIKNIVPEGHRTLGIITKPDELPSGSEKEQEYLDYARTNPSKFHYGWHVVRNRAYGEQANSFEERDLKESEFFRDSNWNSVPRREVGLGVDSLRQKLSKMLLDHINLSLPSIIQRLEDDLGRSESDLGRLGETRSTVREQQNYLSDVSDTFSGYIKDALDGRYHRRAFFGDPLSTDGLEKRLRANVRNLNDEFANHMLEQGHKWHVVEESELDNDANHDHPNFIAKSAFLHHVDALAQCERANELPGLSNPLLVGSLFQQQSEPWEKIALAHVDTVWETVKHFLECLLGQLTDERTSNQLLIHVVDPAMDTKRQALKAKIHELLVPYKHDPVNVDPHFARKIWQLKQEQITRSVLETVLREGKKSEISSLSVDEIMARIATSDATADDKYGSLQTYEFVQAYYEMTILIFIHNVASLAIEQCLLTRLPKIFSSATIREMSDEKLKLIASESRDTRIERERVVERVQVLKTGLQTLKQIHPGMSWTAFIFKSSSTFLFGSQDLC</sequence>
<evidence type="ECO:0000256" key="1">
    <source>
        <dbReference type="ARBA" id="ARBA00022741"/>
    </source>
</evidence>
<dbReference type="AlphaFoldDB" id="A0A6G1K5A1"/>
<dbReference type="FunFam" id="3.40.50.300:FF:001425">
    <property type="entry name" value="Dynamin GTPase, putative"/>
    <property type="match status" value="1"/>
</dbReference>
<evidence type="ECO:0000313" key="5">
    <source>
        <dbReference type="EMBL" id="KAF2707621.1"/>
    </source>
</evidence>
<gene>
    <name evidence="5" type="ORF">K504DRAFT_435465</name>
</gene>
<dbReference type="GO" id="GO:0016559">
    <property type="term" value="P:peroxisome fission"/>
    <property type="evidence" value="ECO:0007669"/>
    <property type="project" value="TreeGrafter"/>
</dbReference>
<dbReference type="GO" id="GO:0006897">
    <property type="term" value="P:endocytosis"/>
    <property type="evidence" value="ECO:0007669"/>
    <property type="project" value="TreeGrafter"/>
</dbReference>
<dbReference type="EMBL" id="MU005773">
    <property type="protein sequence ID" value="KAF2707621.1"/>
    <property type="molecule type" value="Genomic_DNA"/>
</dbReference>
<name>A0A6G1K5A1_9PLEO</name>
<dbReference type="SUPFAM" id="SSF52540">
    <property type="entry name" value="P-loop containing nucleoside triphosphate hydrolases"/>
    <property type="match status" value="1"/>
</dbReference>
<reference evidence="5" key="1">
    <citation type="journal article" date="2020" name="Stud. Mycol.">
        <title>101 Dothideomycetes genomes: a test case for predicting lifestyles and emergence of pathogens.</title>
        <authorList>
            <person name="Haridas S."/>
            <person name="Albert R."/>
            <person name="Binder M."/>
            <person name="Bloem J."/>
            <person name="Labutti K."/>
            <person name="Salamov A."/>
            <person name="Andreopoulos B."/>
            <person name="Baker S."/>
            <person name="Barry K."/>
            <person name="Bills G."/>
            <person name="Bluhm B."/>
            <person name="Cannon C."/>
            <person name="Castanera R."/>
            <person name="Culley D."/>
            <person name="Daum C."/>
            <person name="Ezra D."/>
            <person name="Gonzalez J."/>
            <person name="Henrissat B."/>
            <person name="Kuo A."/>
            <person name="Liang C."/>
            <person name="Lipzen A."/>
            <person name="Lutzoni F."/>
            <person name="Magnuson J."/>
            <person name="Mondo S."/>
            <person name="Nolan M."/>
            <person name="Ohm R."/>
            <person name="Pangilinan J."/>
            <person name="Park H.-J."/>
            <person name="Ramirez L."/>
            <person name="Alfaro M."/>
            <person name="Sun H."/>
            <person name="Tritt A."/>
            <person name="Yoshinaga Y."/>
            <person name="Zwiers L.-H."/>
            <person name="Turgeon B."/>
            <person name="Goodwin S."/>
            <person name="Spatafora J."/>
            <person name="Crous P."/>
            <person name="Grigoriev I."/>
        </authorList>
    </citation>
    <scope>NUCLEOTIDE SEQUENCE</scope>
    <source>
        <strain evidence="5">CBS 279.74</strain>
    </source>
</reference>
<dbReference type="PRINTS" id="PR00195">
    <property type="entry name" value="DYNAMIN"/>
</dbReference>